<organism evidence="2 4">
    <name type="scientific">Temnothorax curvispinosus</name>
    <dbReference type="NCBI Taxonomy" id="300111"/>
    <lineage>
        <taxon>Eukaryota</taxon>
        <taxon>Metazoa</taxon>
        <taxon>Ecdysozoa</taxon>
        <taxon>Arthropoda</taxon>
        <taxon>Hexapoda</taxon>
        <taxon>Insecta</taxon>
        <taxon>Pterygota</taxon>
        <taxon>Neoptera</taxon>
        <taxon>Endopterygota</taxon>
        <taxon>Hymenoptera</taxon>
        <taxon>Apocrita</taxon>
        <taxon>Aculeata</taxon>
        <taxon>Formicoidea</taxon>
        <taxon>Formicidae</taxon>
        <taxon>Myrmicinae</taxon>
        <taxon>Temnothorax</taxon>
    </lineage>
</organism>
<feature type="region of interest" description="Disordered" evidence="1">
    <location>
        <begin position="231"/>
        <end position="322"/>
    </location>
</feature>
<reference evidence="3 4" key="1">
    <citation type="submission" date="2025-04" db="UniProtKB">
        <authorList>
            <consortium name="RefSeq"/>
        </authorList>
    </citation>
    <scope>IDENTIFICATION</scope>
    <source>
        <tissue evidence="3 4">Whole body</tissue>
    </source>
</reference>
<dbReference type="AlphaFoldDB" id="A0A6J1QWH7"/>
<dbReference type="Proteomes" id="UP000504618">
    <property type="component" value="Unplaced"/>
</dbReference>
<sequence>MCSHETVAWEITDNSVADRMIDNSLIHKFRPSRKIRRRTKALNTEIRKHCGVKDYKHYTELKTSVLRHLARDTDTGDSSSLTDVDYDIIYSSPSKRAKYVAKNSVRYSFTSEEECKGYKKTSVKAKSGGRSTERRVQTRKSPQVKYTKKYIDVGWQEVTKKSSSTPLLHTSISDNEGMVLKDNDYCHFMAESSKQSLSPRLCSQNSTSRIIKHINEHMRQNREDANAMENKLSSKNNTISNKTKSVRGKKVQNNKNQKATMNESNTTFNSHDSHHQPSLSRSTLENSNDFDNKANTLVQSEDNDSNKLTSNGSSMNTKNYNNTCANHKSELLKNVKRNLVLVLEKIDSTNNKKDIETHKSLEDRLNNDQLLPATISFDRHSTSLRNTGSNMPKINDLSPDTSLLDHQKDSGIDEDSQDRIVKIKRSNKIATSRNIEENVEKISISPELRKNDEVIETAKDCKEAEKDADLKFSNDILIDQISKKEKEPSREEKMKNSSQTIQSDINIDINQEDKEDEHFAKTEHSNNIQNQQLLYPKQDCMKNAHSEPCNHIQTEEDHRKVRKSSEEEEISLELNKIDKDTEVSSINCEGEGNGQTDEDKEEKNFPQLNKTDKDAKTHLINQEDKICMNLENTYDVQKQQILPKVMHTEILHKKYKIINKKDNDVKSDIETIDDININTDITNKCTPMKKNTLIHCPDVINQNTDNWQDAAINAEEIDAPIALETDNEEMNVSYVSSQTKKRLQQQARLNLVVSSDSSESDNEYVTAKTSRKHIDTSDTSRCTEDDRNDETNHAFKQTDISHNENIYIPKKAIVPTEVAKLGSTNMKEGIKKKAKSLIKCTYENNDLIQSTANKNLLKEKQYCKNVHDDDRSKDDSFQLRVSESNVSCNNEKSVTQVEGHKQSPLLNKKNMYTKSNANEEIMRTEFGTRHKSEHEPSVRASTNFCSDTHLNISYEYRPCNLQELVEDQGLLVKTMPANFTLADLSEDEEAFILNVPSKVIQCNLQDQVLTLKKKSIKFGESKYRIVRKEVGTTSCIFATGKKRKPYKIINIKKVSTITVREKLPRDLRNTEVSSSYPTVSSVLKPIKMNNRQTDEADSKMMEVLNHKKRKRRESSGSETEYL</sequence>
<feature type="compositionally biased region" description="Basic and acidic residues" evidence="1">
    <location>
        <begin position="553"/>
        <end position="565"/>
    </location>
</feature>
<dbReference type="RefSeq" id="XP_024886258.1">
    <property type="nucleotide sequence ID" value="XM_025030490.1"/>
</dbReference>
<feature type="region of interest" description="Disordered" evidence="1">
    <location>
        <begin position="381"/>
        <end position="415"/>
    </location>
</feature>
<evidence type="ECO:0000256" key="1">
    <source>
        <dbReference type="SAM" id="MobiDB-lite"/>
    </source>
</evidence>
<evidence type="ECO:0000313" key="3">
    <source>
        <dbReference type="RefSeq" id="XP_024886257.1"/>
    </source>
</evidence>
<feature type="compositionally biased region" description="Basic and acidic residues" evidence="1">
    <location>
        <begin position="403"/>
        <end position="415"/>
    </location>
</feature>
<accession>A0A6J1QWH7</accession>
<evidence type="ECO:0000313" key="2">
    <source>
        <dbReference type="Proteomes" id="UP000504618"/>
    </source>
</evidence>
<feature type="compositionally biased region" description="Polar residues" evidence="1">
    <location>
        <begin position="231"/>
        <end position="243"/>
    </location>
</feature>
<feature type="region of interest" description="Disordered" evidence="1">
    <location>
        <begin position="581"/>
        <end position="614"/>
    </location>
</feature>
<feature type="compositionally biased region" description="Basic and acidic residues" evidence="1">
    <location>
        <begin position="772"/>
        <end position="789"/>
    </location>
</feature>
<gene>
    <name evidence="3 4" type="primary">LOC112463856</name>
</gene>
<name>A0A6J1QWH7_9HYME</name>
<dbReference type="RefSeq" id="XP_024886257.1">
    <property type="nucleotide sequence ID" value="XM_025030489.1"/>
</dbReference>
<feature type="compositionally biased region" description="Polar residues" evidence="1">
    <location>
        <begin position="253"/>
        <end position="322"/>
    </location>
</feature>
<keyword evidence="2" id="KW-1185">Reference proteome</keyword>
<dbReference type="OrthoDB" id="7611408at2759"/>
<proteinExistence type="predicted"/>
<feature type="compositionally biased region" description="Basic and acidic residues" evidence="1">
    <location>
        <begin position="482"/>
        <end position="495"/>
    </location>
</feature>
<feature type="region of interest" description="Disordered" evidence="1">
    <location>
        <begin position="545"/>
        <end position="568"/>
    </location>
</feature>
<feature type="compositionally biased region" description="Polar residues" evidence="1">
    <location>
        <begin position="496"/>
        <end position="506"/>
    </location>
</feature>
<feature type="compositionally biased region" description="Polar residues" evidence="1">
    <location>
        <begin position="383"/>
        <end position="392"/>
    </location>
</feature>
<dbReference type="GeneID" id="112463856"/>
<feature type="region of interest" description="Disordered" evidence="1">
    <location>
        <begin position="1090"/>
        <end position="1122"/>
    </location>
</feature>
<feature type="region of interest" description="Disordered" evidence="1">
    <location>
        <begin position="762"/>
        <end position="789"/>
    </location>
</feature>
<feature type="region of interest" description="Disordered" evidence="1">
    <location>
        <begin position="482"/>
        <end position="506"/>
    </location>
</feature>
<evidence type="ECO:0000313" key="4">
    <source>
        <dbReference type="RefSeq" id="XP_024886258.1"/>
    </source>
</evidence>
<protein>
    <submittedName>
        <fullName evidence="3 4">Uncharacterized protein PF11_0213-like</fullName>
    </submittedName>
</protein>